<keyword evidence="2" id="KW-1185">Reference proteome</keyword>
<reference evidence="1 2" key="1">
    <citation type="journal article" date="2011" name="Genome Biol. Evol.">
        <title>Integration of the genetic map and genome assembly of fugu facilitates insights into distinct features of genome evolution in teleosts and mammals.</title>
        <authorList>
            <person name="Kai W."/>
            <person name="Kikuchi K."/>
            <person name="Tohari S."/>
            <person name="Chew A.K."/>
            <person name="Tay A."/>
            <person name="Fujiwara A."/>
            <person name="Hosoya S."/>
            <person name="Suetake H."/>
            <person name="Naruse K."/>
            <person name="Brenner S."/>
            <person name="Suzuki Y."/>
            <person name="Venkatesh B."/>
        </authorList>
    </citation>
    <scope>NUCLEOTIDE SEQUENCE [LARGE SCALE GENOMIC DNA]</scope>
</reference>
<dbReference type="AlphaFoldDB" id="A0A3B5KHE6"/>
<dbReference type="SUPFAM" id="SSF47226">
    <property type="entry name" value="Histidine-containing phosphotransfer domain, HPT domain"/>
    <property type="match status" value="1"/>
</dbReference>
<reference evidence="1" key="2">
    <citation type="submission" date="2025-08" db="UniProtKB">
        <authorList>
            <consortium name="Ensembl"/>
        </authorList>
    </citation>
    <scope>IDENTIFICATION</scope>
</reference>
<name>A0A3B5KHE6_TAKRU</name>
<evidence type="ECO:0000313" key="2">
    <source>
        <dbReference type="Proteomes" id="UP000005226"/>
    </source>
</evidence>
<dbReference type="InParanoid" id="A0A3B5KHE6"/>
<proteinExistence type="predicted"/>
<evidence type="ECO:0000313" key="1">
    <source>
        <dbReference type="Ensembl" id="ENSTRUP00000052822.2"/>
    </source>
</evidence>
<dbReference type="Ensembl" id="ENSTRUT00000056857.2">
    <property type="protein sequence ID" value="ENSTRUP00000052822.2"/>
    <property type="gene ID" value="ENSTRUG00000022952.2"/>
</dbReference>
<dbReference type="GeneTree" id="ENSGT00940000177672"/>
<dbReference type="GO" id="GO:0000160">
    <property type="term" value="P:phosphorelay signal transduction system"/>
    <property type="evidence" value="ECO:0007669"/>
    <property type="project" value="InterPro"/>
</dbReference>
<organism evidence="1 2">
    <name type="scientific">Takifugu rubripes</name>
    <name type="common">Japanese pufferfish</name>
    <name type="synonym">Fugu rubripes</name>
    <dbReference type="NCBI Taxonomy" id="31033"/>
    <lineage>
        <taxon>Eukaryota</taxon>
        <taxon>Metazoa</taxon>
        <taxon>Chordata</taxon>
        <taxon>Craniata</taxon>
        <taxon>Vertebrata</taxon>
        <taxon>Euteleostomi</taxon>
        <taxon>Actinopterygii</taxon>
        <taxon>Neopterygii</taxon>
        <taxon>Teleostei</taxon>
        <taxon>Neoteleostei</taxon>
        <taxon>Acanthomorphata</taxon>
        <taxon>Eupercaria</taxon>
        <taxon>Tetraodontiformes</taxon>
        <taxon>Tetradontoidea</taxon>
        <taxon>Tetraodontidae</taxon>
        <taxon>Takifugu</taxon>
    </lineage>
</organism>
<accession>A0A3B5KHE6</accession>
<sequence>MDEVEVTVKLLEYDNEEEDCYRDTIDEEEQAAQIPNQQNNENSLVEEQHKFTDEAEIIAGSPTVDLQDLEEEEESCEEDAGDCNIFDEDVLKTYCKEGYLCEIFAILKDFRDALLFTDLSLSTADGRNFQVDGVGLEALVEFAYNGFISCLNEDTVHQIKTTAGILGACRVTELCTAEEEKSAKTGDWQKRESVQAEHQITLQAIKKMWMEKVGCDVILEAIGGSLHGE</sequence>
<protein>
    <submittedName>
        <fullName evidence="1">Uncharacterized protein</fullName>
    </submittedName>
</protein>
<reference evidence="1" key="3">
    <citation type="submission" date="2025-09" db="UniProtKB">
        <authorList>
            <consortium name="Ensembl"/>
        </authorList>
    </citation>
    <scope>IDENTIFICATION</scope>
</reference>
<dbReference type="Proteomes" id="UP000005226">
    <property type="component" value="Chromosome 8"/>
</dbReference>
<dbReference type="InterPro" id="IPR036641">
    <property type="entry name" value="HPT_dom_sf"/>
</dbReference>